<dbReference type="AlphaFoldDB" id="A0A5C1QN27"/>
<dbReference type="KEGG" id="ock:EXM22_08195"/>
<dbReference type="OrthoDB" id="342681at2"/>
<keyword evidence="2" id="KW-1185">Reference proteome</keyword>
<reference evidence="1 2" key="1">
    <citation type="submission" date="2019-02" db="EMBL/GenBank/DDBJ databases">
        <title>Complete Genome Sequence and Methylome Analysis of free living Spirochaetas.</title>
        <authorList>
            <person name="Fomenkov A."/>
            <person name="Dubinina G."/>
            <person name="Leshcheva N."/>
            <person name="Mikheeva N."/>
            <person name="Grabovich M."/>
            <person name="Vincze T."/>
            <person name="Roberts R.J."/>
        </authorList>
    </citation>
    <scope>NUCLEOTIDE SEQUENCE [LARGE SCALE GENOMIC DNA]</scope>
    <source>
        <strain evidence="1 2">K2</strain>
    </source>
</reference>
<evidence type="ECO:0000313" key="2">
    <source>
        <dbReference type="Proteomes" id="UP000324209"/>
    </source>
</evidence>
<evidence type="ECO:0000313" key="1">
    <source>
        <dbReference type="EMBL" id="QEN07964.1"/>
    </source>
</evidence>
<name>A0A5C1QN27_9SPIO</name>
<protein>
    <submittedName>
        <fullName evidence="1">Uncharacterized protein</fullName>
    </submittedName>
</protein>
<proteinExistence type="predicted"/>
<dbReference type="EMBL" id="CP036150">
    <property type="protein sequence ID" value="QEN07964.1"/>
    <property type="molecule type" value="Genomic_DNA"/>
</dbReference>
<organism evidence="1 2">
    <name type="scientific">Oceanispirochaeta crateris</name>
    <dbReference type="NCBI Taxonomy" id="2518645"/>
    <lineage>
        <taxon>Bacteria</taxon>
        <taxon>Pseudomonadati</taxon>
        <taxon>Spirochaetota</taxon>
        <taxon>Spirochaetia</taxon>
        <taxon>Spirochaetales</taxon>
        <taxon>Spirochaetaceae</taxon>
        <taxon>Oceanispirochaeta</taxon>
    </lineage>
</organism>
<sequence length="111" mass="12661">MKKDEILKLIPEKGFIKIPESGGIPLSPERKVILLRKGNQLFNEGDVETAGRIFITIGYTDGLIRVGDYYYSHNNTLEALRMYKAAPSQEKVDMIVQKMANIVRGWLETEF</sequence>
<dbReference type="Proteomes" id="UP000324209">
    <property type="component" value="Chromosome"/>
</dbReference>
<dbReference type="RefSeq" id="WP_149486044.1">
    <property type="nucleotide sequence ID" value="NZ_CP036150.1"/>
</dbReference>
<gene>
    <name evidence="1" type="ORF">EXM22_08195</name>
</gene>
<accession>A0A5C1QN27</accession>